<dbReference type="EMBL" id="BA000001">
    <property type="protein sequence ID" value="BAA29993.1"/>
    <property type="molecule type" value="Genomic_DNA"/>
</dbReference>
<evidence type="ECO:0008006" key="3">
    <source>
        <dbReference type="Google" id="ProtNLM"/>
    </source>
</evidence>
<evidence type="ECO:0000313" key="2">
    <source>
        <dbReference type="Proteomes" id="UP000000752"/>
    </source>
</evidence>
<dbReference type="PIR" id="C71079">
    <property type="entry name" value="C71079"/>
</dbReference>
<proteinExistence type="predicted"/>
<organism evidence="1 2">
    <name type="scientific">Pyrococcus horikoshii (strain ATCC 700860 / DSM 12428 / JCM 9974 / NBRC 100139 / OT-3)</name>
    <dbReference type="NCBI Taxonomy" id="70601"/>
    <lineage>
        <taxon>Archaea</taxon>
        <taxon>Methanobacteriati</taxon>
        <taxon>Methanobacteriota</taxon>
        <taxon>Thermococci</taxon>
        <taxon>Thermococcales</taxon>
        <taxon>Thermococcaceae</taxon>
        <taxon>Pyrococcus</taxon>
    </lineage>
</organism>
<keyword evidence="2" id="KW-1185">Reference proteome</keyword>
<dbReference type="Gene3D" id="3.40.50.300">
    <property type="entry name" value="P-loop containing nucleotide triphosphate hydrolases"/>
    <property type="match status" value="1"/>
</dbReference>
<dbReference type="InterPro" id="IPR027417">
    <property type="entry name" value="P-loop_NTPase"/>
</dbReference>
<gene>
    <name evidence="1" type="ordered locus">PH0899</name>
</gene>
<dbReference type="RefSeq" id="WP_010884991.1">
    <property type="nucleotide sequence ID" value="NC_000961.1"/>
</dbReference>
<accession>O58634</accession>
<sequence length="481" mass="55814">MMSTEISNKQTYNIYLPKVAEESPIDSLEKIEPVGRIKNFIDISFKGIKRVENGVSGFYPMAIFGYYGSGKTFFVRKLSEKIVKELERTIPLHFYLGQTSYFDLIKFVDGLIESIEAFINRGDKTKATISGYNPEKWKEFLEVLKAAREKISNEEAEKSNVEAFIKFLNEINYAGYYPFIFFDEFETVWIGGVLQDDRSYRVFVDFSSRLFEMIRGKAYSGGICFVLTKPVRELIREAASMNPRLVRELNEAFGTNLVDYPEMYPLEREPARETLNTFNIKWSYEDLELLSKKYNLVIHEDILMAISRVLPTPRAVINIYYKLLAINGDKITSPTIFGKLVEDKLDIFINRVISEFVTPNSKWHLIFKTLVENGILYVYSRDWEAIKRIAALLEVSAPDEKKLIQKVKNYLNKLRDLGLYEYNKPYSTYLISPDVLAFLLGIEKLPDGREANEDTLKLKVKAKIEERKKKKQKHKESKVTS</sequence>
<name>O58634_PYRHO</name>
<dbReference type="KEGG" id="pho:PH0899"/>
<dbReference type="AlphaFoldDB" id="O58634"/>
<dbReference type="Proteomes" id="UP000000752">
    <property type="component" value="Chromosome"/>
</dbReference>
<dbReference type="SUPFAM" id="SSF52540">
    <property type="entry name" value="P-loop containing nucleoside triphosphate hydrolases"/>
    <property type="match status" value="1"/>
</dbReference>
<reference evidence="1 2" key="1">
    <citation type="journal article" date="1998" name="DNA Res.">
        <title>Complete sequence and gene organization of the genome of a hyper-thermophilic archaebacterium, Pyrococcus horikoshii OT3.</title>
        <authorList>
            <person name="Kawarabayasi Y."/>
            <person name="Sawada M."/>
            <person name="Horikawa H."/>
            <person name="Haikawa Y."/>
            <person name="Hino Y."/>
            <person name="Yamamoto S."/>
            <person name="Sekine M."/>
            <person name="Baba S."/>
            <person name="Kosugi H."/>
            <person name="Hosoyama A."/>
            <person name="Nagai Y."/>
            <person name="Sakai M."/>
            <person name="Ogura K."/>
            <person name="Otuka R."/>
            <person name="Nakazawa H."/>
            <person name="Takamiya M."/>
            <person name="Ohfuku Y."/>
            <person name="Funahashi T."/>
            <person name="Tanaka T."/>
            <person name="Kudoh Y."/>
            <person name="Yamazaki J."/>
            <person name="Kushida N."/>
            <person name="Oguchi A."/>
            <person name="Aoki K."/>
            <person name="Nakamura Y."/>
            <person name="Robb T.F."/>
            <person name="Horikoshi K."/>
            <person name="Masuchi Y."/>
            <person name="Shizuya H."/>
            <person name="Kikuchi H."/>
        </authorList>
    </citation>
    <scope>NUCLEOTIDE SEQUENCE [LARGE SCALE GENOMIC DNA]</scope>
    <source>
        <strain evidence="2">ATCC 700860 / DSM 12428 / JCM 9974 / NBRC 100139 / OT-3</strain>
    </source>
</reference>
<dbReference type="EnsemblBacteria" id="BAA29993">
    <property type="protein sequence ID" value="BAA29993"/>
    <property type="gene ID" value="BAA29993"/>
</dbReference>
<dbReference type="eggNOG" id="arCOG07708">
    <property type="taxonomic scope" value="Archaea"/>
</dbReference>
<evidence type="ECO:0000313" key="1">
    <source>
        <dbReference type="EMBL" id="BAA29993.1"/>
    </source>
</evidence>
<protein>
    <recommendedName>
        <fullName evidence="3">ATPase domain-containing protein</fullName>
    </recommendedName>
</protein>
<dbReference type="GeneID" id="1443226"/>